<protein>
    <recommendedName>
        <fullName evidence="11">Biosynthetic peptidoglycan transglycosylase</fullName>
        <ecNumber evidence="11">2.4.99.28</ecNumber>
    </recommendedName>
    <alternativeName>
        <fullName evidence="11">Glycan polymerase</fullName>
    </alternativeName>
    <alternativeName>
        <fullName evidence="11">Peptidoglycan glycosyltransferase MtgA</fullName>
        <shortName evidence="11">PGT</shortName>
    </alternativeName>
</protein>
<feature type="transmembrane region" description="Helical" evidence="11">
    <location>
        <begin position="20"/>
        <end position="42"/>
    </location>
</feature>
<dbReference type="PANTHER" id="PTHR30400:SF0">
    <property type="entry name" value="BIOSYNTHETIC PEPTIDOGLYCAN TRANSGLYCOSYLASE"/>
    <property type="match status" value="1"/>
</dbReference>
<evidence type="ECO:0000256" key="5">
    <source>
        <dbReference type="ARBA" id="ARBA00022692"/>
    </source>
</evidence>
<evidence type="ECO:0000256" key="6">
    <source>
        <dbReference type="ARBA" id="ARBA00022960"/>
    </source>
</evidence>
<evidence type="ECO:0000259" key="12">
    <source>
        <dbReference type="Pfam" id="PF00912"/>
    </source>
</evidence>
<comment type="subcellular location">
    <subcellularLocation>
        <location evidence="11">Cell inner membrane</location>
        <topology evidence="11">Single-pass membrane protein</topology>
    </subcellularLocation>
</comment>
<keyword evidence="6 11" id="KW-0133">Cell shape</keyword>
<keyword evidence="7 11" id="KW-0573">Peptidoglycan synthesis</keyword>
<dbReference type="EC" id="2.4.99.28" evidence="11"/>
<accession>A0A1H3XJT3</accession>
<keyword evidence="3 11" id="KW-0328">Glycosyltransferase</keyword>
<keyword evidence="14" id="KW-1185">Reference proteome</keyword>
<dbReference type="Gene3D" id="1.10.3810.10">
    <property type="entry name" value="Biosynthetic peptidoglycan transglycosylase-like"/>
    <property type="match status" value="1"/>
</dbReference>
<evidence type="ECO:0000313" key="14">
    <source>
        <dbReference type="Proteomes" id="UP000242469"/>
    </source>
</evidence>
<dbReference type="RefSeq" id="WP_091821608.1">
    <property type="nucleotide sequence ID" value="NZ_FNRJ01000001.1"/>
</dbReference>
<evidence type="ECO:0000256" key="8">
    <source>
        <dbReference type="ARBA" id="ARBA00022989"/>
    </source>
</evidence>
<evidence type="ECO:0000256" key="9">
    <source>
        <dbReference type="ARBA" id="ARBA00023136"/>
    </source>
</evidence>
<keyword evidence="4 11" id="KW-0808">Transferase</keyword>
<dbReference type="Pfam" id="PF00912">
    <property type="entry name" value="Transgly"/>
    <property type="match status" value="1"/>
</dbReference>
<dbReference type="InterPro" id="IPR023346">
    <property type="entry name" value="Lysozyme-like_dom_sf"/>
</dbReference>
<dbReference type="InterPro" id="IPR011812">
    <property type="entry name" value="Pep_trsgly"/>
</dbReference>
<sequence>MAASNPSFLSRYLLRPLWRVLWRALLVWLIVTAVVTVALRYVDPPFWSWMIWRGITTPEGYPERYRHQWVDLDAIPLYMQLAVVAAEDQRFPLHGGVDFKELEQAIRDAIAGKSLRGASTLTQQTAKNLFLWPGRDWTRKGLELPLALLLEQVWGKQRTLEVYLNIVEFGPGVYGVGAASEYWFDKPVQRLSRNEAARLAAILPNPWVYSAQPPSRHVRQRTDWVLRQMQQLGPDWIANIE</sequence>
<evidence type="ECO:0000256" key="4">
    <source>
        <dbReference type="ARBA" id="ARBA00022679"/>
    </source>
</evidence>
<reference evidence="14" key="1">
    <citation type="submission" date="2016-10" db="EMBL/GenBank/DDBJ databases">
        <authorList>
            <person name="Varghese N."/>
            <person name="Submissions S."/>
        </authorList>
    </citation>
    <scope>NUCLEOTIDE SEQUENCE [LARGE SCALE GENOMIC DNA]</scope>
    <source>
        <strain evidence="14">DSM 11526</strain>
    </source>
</reference>
<keyword evidence="2 11" id="KW-0997">Cell inner membrane</keyword>
<dbReference type="PANTHER" id="PTHR30400">
    <property type="entry name" value="MONOFUNCTIONAL BIOSYNTHETIC PEPTIDOGLYCAN TRANSGLYCOSYLASE"/>
    <property type="match status" value="1"/>
</dbReference>
<dbReference type="GO" id="GO:0005886">
    <property type="term" value="C:plasma membrane"/>
    <property type="evidence" value="ECO:0007669"/>
    <property type="project" value="UniProtKB-SubCell"/>
</dbReference>
<dbReference type="GO" id="GO:0009252">
    <property type="term" value="P:peptidoglycan biosynthetic process"/>
    <property type="evidence" value="ECO:0007669"/>
    <property type="project" value="UniProtKB-UniRule"/>
</dbReference>
<evidence type="ECO:0000256" key="1">
    <source>
        <dbReference type="ARBA" id="ARBA00022475"/>
    </source>
</evidence>
<comment type="function">
    <text evidence="11">Peptidoglycan polymerase that catalyzes glycan chain elongation from lipid-linked precursors.</text>
</comment>
<keyword evidence="1 11" id="KW-1003">Cell membrane</keyword>
<dbReference type="GO" id="GO:0008955">
    <property type="term" value="F:peptidoglycan glycosyltransferase activity"/>
    <property type="evidence" value="ECO:0007669"/>
    <property type="project" value="UniProtKB-UniRule"/>
</dbReference>
<keyword evidence="9 11" id="KW-0472">Membrane</keyword>
<organism evidence="13 14">
    <name type="scientific">Marinobacterium iners DSM 11526</name>
    <dbReference type="NCBI Taxonomy" id="1122198"/>
    <lineage>
        <taxon>Bacteria</taxon>
        <taxon>Pseudomonadati</taxon>
        <taxon>Pseudomonadota</taxon>
        <taxon>Gammaproteobacteria</taxon>
        <taxon>Oceanospirillales</taxon>
        <taxon>Oceanospirillaceae</taxon>
        <taxon>Marinobacterium</taxon>
    </lineage>
</organism>
<dbReference type="GO" id="GO:0008360">
    <property type="term" value="P:regulation of cell shape"/>
    <property type="evidence" value="ECO:0007669"/>
    <property type="project" value="UniProtKB-KW"/>
</dbReference>
<dbReference type="GO" id="GO:0071555">
    <property type="term" value="P:cell wall organization"/>
    <property type="evidence" value="ECO:0007669"/>
    <property type="project" value="UniProtKB-KW"/>
</dbReference>
<comment type="similarity">
    <text evidence="11">Belongs to the glycosyltransferase 51 family.</text>
</comment>
<keyword evidence="10 11" id="KW-0961">Cell wall biogenesis/degradation</keyword>
<keyword evidence="5 11" id="KW-0812">Transmembrane</keyword>
<evidence type="ECO:0000256" key="3">
    <source>
        <dbReference type="ARBA" id="ARBA00022676"/>
    </source>
</evidence>
<dbReference type="NCBIfam" id="TIGR02070">
    <property type="entry name" value="mono_pep_trsgly"/>
    <property type="match status" value="1"/>
</dbReference>
<evidence type="ECO:0000313" key="13">
    <source>
        <dbReference type="EMBL" id="SDZ99599.1"/>
    </source>
</evidence>
<dbReference type="STRING" id="1122198.SAMN02745729_101174"/>
<dbReference type="GO" id="GO:0016763">
    <property type="term" value="F:pentosyltransferase activity"/>
    <property type="evidence" value="ECO:0007669"/>
    <property type="project" value="InterPro"/>
</dbReference>
<dbReference type="UniPathway" id="UPA00219"/>
<gene>
    <name evidence="11" type="primary">mtgA</name>
    <name evidence="13" type="ORF">SAMN02745729_101174</name>
</gene>
<comment type="catalytic activity">
    <reaction evidence="11">
        <text>[GlcNAc-(1-&gt;4)-Mur2Ac(oyl-L-Ala-gamma-D-Glu-L-Lys-D-Ala-D-Ala)](n)-di-trans,octa-cis-undecaprenyl diphosphate + beta-D-GlcNAc-(1-&gt;4)-Mur2Ac(oyl-L-Ala-gamma-D-Glu-L-Lys-D-Ala-D-Ala)-di-trans,octa-cis-undecaprenyl diphosphate = [GlcNAc-(1-&gt;4)-Mur2Ac(oyl-L-Ala-gamma-D-Glu-L-Lys-D-Ala-D-Ala)](n+1)-di-trans,octa-cis-undecaprenyl diphosphate + di-trans,octa-cis-undecaprenyl diphosphate + H(+)</text>
        <dbReference type="Rhea" id="RHEA:23708"/>
        <dbReference type="Rhea" id="RHEA-COMP:9602"/>
        <dbReference type="Rhea" id="RHEA-COMP:9603"/>
        <dbReference type="ChEBI" id="CHEBI:15378"/>
        <dbReference type="ChEBI" id="CHEBI:58405"/>
        <dbReference type="ChEBI" id="CHEBI:60033"/>
        <dbReference type="ChEBI" id="CHEBI:78435"/>
        <dbReference type="EC" id="2.4.99.28"/>
    </reaction>
</comment>
<dbReference type="OrthoDB" id="9766909at2"/>
<proteinExistence type="inferred from homology"/>
<dbReference type="GO" id="GO:0009274">
    <property type="term" value="C:peptidoglycan-based cell wall"/>
    <property type="evidence" value="ECO:0007669"/>
    <property type="project" value="InterPro"/>
</dbReference>
<dbReference type="InterPro" id="IPR036950">
    <property type="entry name" value="PBP_transglycosylase"/>
</dbReference>
<dbReference type="InterPro" id="IPR001264">
    <property type="entry name" value="Glyco_trans_51"/>
</dbReference>
<comment type="pathway">
    <text evidence="11">Cell wall biogenesis; peptidoglycan biosynthesis.</text>
</comment>
<dbReference type="SUPFAM" id="SSF53955">
    <property type="entry name" value="Lysozyme-like"/>
    <property type="match status" value="1"/>
</dbReference>
<evidence type="ECO:0000256" key="11">
    <source>
        <dbReference type="HAMAP-Rule" id="MF_00766"/>
    </source>
</evidence>
<evidence type="ECO:0000256" key="10">
    <source>
        <dbReference type="ARBA" id="ARBA00023316"/>
    </source>
</evidence>
<dbReference type="AlphaFoldDB" id="A0A1H3XJT3"/>
<feature type="domain" description="Glycosyl transferase family 51" evidence="12">
    <location>
        <begin position="64"/>
        <end position="230"/>
    </location>
</feature>
<evidence type="ECO:0000256" key="7">
    <source>
        <dbReference type="ARBA" id="ARBA00022984"/>
    </source>
</evidence>
<dbReference type="Proteomes" id="UP000242469">
    <property type="component" value="Unassembled WGS sequence"/>
</dbReference>
<name>A0A1H3XJT3_9GAMM</name>
<dbReference type="EMBL" id="FNRJ01000001">
    <property type="protein sequence ID" value="SDZ99599.1"/>
    <property type="molecule type" value="Genomic_DNA"/>
</dbReference>
<keyword evidence="8 11" id="KW-1133">Transmembrane helix</keyword>
<dbReference type="HAMAP" id="MF_00766">
    <property type="entry name" value="PGT_MtgA"/>
    <property type="match status" value="1"/>
</dbReference>
<evidence type="ECO:0000256" key="2">
    <source>
        <dbReference type="ARBA" id="ARBA00022519"/>
    </source>
</evidence>